<proteinExistence type="predicted"/>
<dbReference type="InterPro" id="IPR036513">
    <property type="entry name" value="STAS_dom_sf"/>
</dbReference>
<dbReference type="InterPro" id="IPR051932">
    <property type="entry name" value="Bact_StressResp_Reg"/>
</dbReference>
<dbReference type="Pfam" id="PF01740">
    <property type="entry name" value="STAS"/>
    <property type="match status" value="1"/>
</dbReference>
<dbReference type="SUPFAM" id="SSF52091">
    <property type="entry name" value="SpoIIaa-like"/>
    <property type="match status" value="1"/>
</dbReference>
<evidence type="ECO:0000259" key="2">
    <source>
        <dbReference type="PROSITE" id="PS50801"/>
    </source>
</evidence>
<evidence type="ECO:0000256" key="1">
    <source>
        <dbReference type="ARBA" id="ARBA00022553"/>
    </source>
</evidence>
<comment type="caution">
    <text evidence="3">The sequence shown here is derived from an EMBL/GenBank/DDBJ whole genome shotgun (WGS) entry which is preliminary data.</text>
</comment>
<dbReference type="EMBL" id="JAFBFI010000002">
    <property type="protein sequence ID" value="MBM7691269.1"/>
    <property type="molecule type" value="Genomic_DNA"/>
</dbReference>
<protein>
    <submittedName>
        <fullName evidence="3">RsbT co-antagonist protein RsbR</fullName>
    </submittedName>
</protein>
<sequence>MTLRNLKQTFSELILKHSEELADAMFDELFSLYRGRFTEDEIKAGTVHLYIQLIEIIARGLVDDCVQEEAPAWGEKVGELSINNGGELGGTIKSSNLYKKVIWSFLLKQGESQKISYVEMNDILSEVDAIITLTIYGFTNAFTKHTEKELKEKENLYLKVSVPLVPISSNVAILPLIGEITDVRSEVLLQETLHACTSKRYENLILDVSGIYSINSLVIATLSKLIDCLNLLGVDVMVTGIRKELSLSFIEHGVFLRGVRIYSNLSNAIQDL</sequence>
<dbReference type="Gene3D" id="3.30.750.24">
    <property type="entry name" value="STAS domain"/>
    <property type="match status" value="1"/>
</dbReference>
<accession>A0ABS2QDQ4</accession>
<name>A0ABS2QDQ4_9BACI</name>
<reference evidence="3 4" key="1">
    <citation type="submission" date="2021-01" db="EMBL/GenBank/DDBJ databases">
        <title>Genomic Encyclopedia of Type Strains, Phase IV (KMG-IV): sequencing the most valuable type-strain genomes for metagenomic binning, comparative biology and taxonomic classification.</title>
        <authorList>
            <person name="Goeker M."/>
        </authorList>
    </citation>
    <scope>NUCLEOTIDE SEQUENCE [LARGE SCALE GENOMIC DNA]</scope>
    <source>
        <strain evidence="3 4">DSM 105482</strain>
    </source>
</reference>
<keyword evidence="1" id="KW-0597">Phosphoprotein</keyword>
<evidence type="ECO:0000313" key="4">
    <source>
        <dbReference type="Proteomes" id="UP000823486"/>
    </source>
</evidence>
<feature type="domain" description="STAS" evidence="2">
    <location>
        <begin position="161"/>
        <end position="272"/>
    </location>
</feature>
<evidence type="ECO:0000313" key="3">
    <source>
        <dbReference type="EMBL" id="MBM7691269.1"/>
    </source>
</evidence>
<dbReference type="PROSITE" id="PS50801">
    <property type="entry name" value="STAS"/>
    <property type="match status" value="1"/>
</dbReference>
<dbReference type="PANTHER" id="PTHR33745">
    <property type="entry name" value="RSBT ANTAGONIST PROTEIN RSBS-RELATED"/>
    <property type="match status" value="1"/>
</dbReference>
<dbReference type="CDD" id="cd07041">
    <property type="entry name" value="STAS_RsbR_RsbS_like"/>
    <property type="match status" value="1"/>
</dbReference>
<dbReference type="InterPro" id="IPR002645">
    <property type="entry name" value="STAS_dom"/>
</dbReference>
<dbReference type="Proteomes" id="UP000823486">
    <property type="component" value="Unassembled WGS sequence"/>
</dbReference>
<organism evidence="3 4">
    <name type="scientific">Peribacillus deserti</name>
    <dbReference type="NCBI Taxonomy" id="673318"/>
    <lineage>
        <taxon>Bacteria</taxon>
        <taxon>Bacillati</taxon>
        <taxon>Bacillota</taxon>
        <taxon>Bacilli</taxon>
        <taxon>Bacillales</taxon>
        <taxon>Bacillaceae</taxon>
        <taxon>Peribacillus</taxon>
    </lineage>
</organism>
<dbReference type="RefSeq" id="WP_204538512.1">
    <property type="nucleotide sequence ID" value="NZ_JAFBFI010000002.1"/>
</dbReference>
<keyword evidence="4" id="KW-1185">Reference proteome</keyword>
<dbReference type="PANTHER" id="PTHR33745:SF3">
    <property type="entry name" value="RSBT CO-ANTAGONIST PROTEIN RSBRC"/>
    <property type="match status" value="1"/>
</dbReference>
<gene>
    <name evidence="3" type="ORF">JOC77_000674</name>
</gene>